<evidence type="ECO:0000313" key="1">
    <source>
        <dbReference type="EMBL" id="CAG8843699.1"/>
    </source>
</evidence>
<keyword evidence="2" id="KW-1185">Reference proteome</keyword>
<feature type="non-terminal residue" evidence="1">
    <location>
        <position position="1"/>
    </location>
</feature>
<reference evidence="1" key="1">
    <citation type="submission" date="2021-06" db="EMBL/GenBank/DDBJ databases">
        <authorList>
            <person name="Kallberg Y."/>
            <person name="Tangrot J."/>
            <person name="Rosling A."/>
        </authorList>
    </citation>
    <scope>NUCLEOTIDE SEQUENCE</scope>
    <source>
        <strain evidence="1">MA461A</strain>
    </source>
</reference>
<dbReference type="Proteomes" id="UP000789920">
    <property type="component" value="Unassembled WGS sequence"/>
</dbReference>
<dbReference type="EMBL" id="CAJVQC010139484">
    <property type="protein sequence ID" value="CAG8843699.1"/>
    <property type="molecule type" value="Genomic_DNA"/>
</dbReference>
<sequence length="94" mass="10314">VTHGFPNNPVPLFTSPKNFPIENRPGIESQDLKSLYRHLGLESSGNVHVDCVSDFHLLTFVKGTGILDQNDFAALARLAVSHEEKDANQLAQST</sequence>
<name>A0ACA9SMF3_9GLOM</name>
<organism evidence="1 2">
    <name type="scientific">Racocetra persica</name>
    <dbReference type="NCBI Taxonomy" id="160502"/>
    <lineage>
        <taxon>Eukaryota</taxon>
        <taxon>Fungi</taxon>
        <taxon>Fungi incertae sedis</taxon>
        <taxon>Mucoromycota</taxon>
        <taxon>Glomeromycotina</taxon>
        <taxon>Glomeromycetes</taxon>
        <taxon>Diversisporales</taxon>
        <taxon>Gigasporaceae</taxon>
        <taxon>Racocetra</taxon>
    </lineage>
</organism>
<proteinExistence type="predicted"/>
<feature type="non-terminal residue" evidence="1">
    <location>
        <position position="94"/>
    </location>
</feature>
<accession>A0ACA9SMF3</accession>
<evidence type="ECO:0000313" key="2">
    <source>
        <dbReference type="Proteomes" id="UP000789920"/>
    </source>
</evidence>
<gene>
    <name evidence="1" type="ORF">RPERSI_LOCUS32881</name>
</gene>
<comment type="caution">
    <text evidence="1">The sequence shown here is derived from an EMBL/GenBank/DDBJ whole genome shotgun (WGS) entry which is preliminary data.</text>
</comment>
<protein>
    <submittedName>
        <fullName evidence="1">32459_t:CDS:1</fullName>
    </submittedName>
</protein>